<protein>
    <recommendedName>
        <fullName evidence="5">Surface antigen</fullName>
    </recommendedName>
</protein>
<feature type="region of interest" description="Disordered" evidence="1">
    <location>
        <begin position="32"/>
        <end position="56"/>
    </location>
</feature>
<sequence>MRRYYFIPAWAAIAAMAVTPAQAQFGSILRKVATPTPSPDSSEDNGGCPKGKKGSRAGRNILGGVLNEAIGSAASKAGVYSYVPISEVSDTLTNAIACKLDPAEQVQAAKATEEAVRGEEVGSTASWTSETRENVSGTSTIIARNDEAGGRQCINVTDFIIVDGEETRATKRMCREPGQPRYTLAQA</sequence>
<feature type="signal peptide" evidence="2">
    <location>
        <begin position="1"/>
        <end position="23"/>
    </location>
</feature>
<accession>A0A1T5DY57</accession>
<dbReference type="RefSeq" id="WP_079639316.1">
    <property type="nucleotide sequence ID" value="NZ_FUYP01000017.1"/>
</dbReference>
<keyword evidence="4" id="KW-1185">Reference proteome</keyword>
<keyword evidence="2" id="KW-0732">Signal</keyword>
<name>A0A1T5DY57_9SPHN</name>
<evidence type="ECO:0000313" key="3">
    <source>
        <dbReference type="EMBL" id="SKB76480.1"/>
    </source>
</evidence>
<proteinExistence type="predicted"/>
<dbReference type="Proteomes" id="UP000190044">
    <property type="component" value="Unassembled WGS sequence"/>
</dbReference>
<dbReference type="AlphaFoldDB" id="A0A1T5DY57"/>
<dbReference type="OrthoDB" id="7507714at2"/>
<evidence type="ECO:0008006" key="5">
    <source>
        <dbReference type="Google" id="ProtNLM"/>
    </source>
</evidence>
<evidence type="ECO:0000313" key="4">
    <source>
        <dbReference type="Proteomes" id="UP000190044"/>
    </source>
</evidence>
<gene>
    <name evidence="3" type="ORF">SAMN06295937_101745</name>
</gene>
<reference evidence="4" key="1">
    <citation type="submission" date="2017-02" db="EMBL/GenBank/DDBJ databases">
        <authorList>
            <person name="Varghese N."/>
            <person name="Submissions S."/>
        </authorList>
    </citation>
    <scope>NUCLEOTIDE SEQUENCE [LARGE SCALE GENOMIC DNA]</scope>
    <source>
        <strain evidence="4">R11H</strain>
    </source>
</reference>
<evidence type="ECO:0000256" key="2">
    <source>
        <dbReference type="SAM" id="SignalP"/>
    </source>
</evidence>
<organism evidence="3 4">
    <name type="scientific">Sphingopyxis flava</name>
    <dbReference type="NCBI Taxonomy" id="1507287"/>
    <lineage>
        <taxon>Bacteria</taxon>
        <taxon>Pseudomonadati</taxon>
        <taxon>Pseudomonadota</taxon>
        <taxon>Alphaproteobacteria</taxon>
        <taxon>Sphingomonadales</taxon>
        <taxon>Sphingomonadaceae</taxon>
        <taxon>Sphingopyxis</taxon>
    </lineage>
</organism>
<feature type="chain" id="PRO_5012346171" description="Surface antigen" evidence="2">
    <location>
        <begin position="24"/>
        <end position="187"/>
    </location>
</feature>
<dbReference type="EMBL" id="FUYP01000017">
    <property type="protein sequence ID" value="SKB76480.1"/>
    <property type="molecule type" value="Genomic_DNA"/>
</dbReference>
<evidence type="ECO:0000256" key="1">
    <source>
        <dbReference type="SAM" id="MobiDB-lite"/>
    </source>
</evidence>